<evidence type="ECO:0000313" key="2">
    <source>
        <dbReference type="EMBL" id="ENO97559.1"/>
    </source>
</evidence>
<dbReference type="Proteomes" id="UP000013047">
    <property type="component" value="Unassembled WGS sequence"/>
</dbReference>
<comment type="caution">
    <text evidence="2">The sequence shown here is derived from an EMBL/GenBank/DDBJ whole genome shotgun (WGS) entry which is preliminary data.</text>
</comment>
<organism evidence="2 3">
    <name type="scientific">Thauera phenylacetica B4P</name>
    <dbReference type="NCBI Taxonomy" id="1234382"/>
    <lineage>
        <taxon>Bacteria</taxon>
        <taxon>Pseudomonadati</taxon>
        <taxon>Pseudomonadota</taxon>
        <taxon>Betaproteobacteria</taxon>
        <taxon>Rhodocyclales</taxon>
        <taxon>Zoogloeaceae</taxon>
        <taxon>Thauera</taxon>
    </lineage>
</organism>
<dbReference type="EMBL" id="AMXF01000041">
    <property type="protein sequence ID" value="ENO97559.1"/>
    <property type="molecule type" value="Genomic_DNA"/>
</dbReference>
<evidence type="ECO:0000259" key="1">
    <source>
        <dbReference type="Pfam" id="PF08765"/>
    </source>
</evidence>
<dbReference type="SUPFAM" id="SSF46689">
    <property type="entry name" value="Homeodomain-like"/>
    <property type="match status" value="1"/>
</dbReference>
<proteinExistence type="predicted"/>
<protein>
    <recommendedName>
        <fullName evidence="1">Mor transcription activator domain-containing protein</fullName>
    </recommendedName>
</protein>
<dbReference type="InterPro" id="IPR009057">
    <property type="entry name" value="Homeodomain-like_sf"/>
</dbReference>
<keyword evidence="3" id="KW-1185">Reference proteome</keyword>
<sequence>MRLHCILLSELSEDFPMTPSETLKKIADQFVSNVCAEFGGSVAYFPINPPEHLARRNAEILAAFLAGASYPQLVKTYKLTERRIRILVEEGRKAEGRQPVKKANTDRSAQ</sequence>
<dbReference type="Gene3D" id="1.10.10.60">
    <property type="entry name" value="Homeodomain-like"/>
    <property type="match status" value="1"/>
</dbReference>
<gene>
    <name evidence="2" type="ORF">C667_08148</name>
</gene>
<feature type="domain" description="Mor transcription activator" evidence="1">
    <location>
        <begin position="20"/>
        <end position="98"/>
    </location>
</feature>
<dbReference type="InterPro" id="IPR014875">
    <property type="entry name" value="Mor_transcription_activator"/>
</dbReference>
<name>N6ZZJ2_9RHOO</name>
<evidence type="ECO:0000313" key="3">
    <source>
        <dbReference type="Proteomes" id="UP000013047"/>
    </source>
</evidence>
<accession>N6ZZJ2</accession>
<reference evidence="2 3" key="1">
    <citation type="submission" date="2012-09" db="EMBL/GenBank/DDBJ databases">
        <title>Draft Genome Sequences of 6 Strains from Genus Thauera.</title>
        <authorList>
            <person name="Liu B."/>
            <person name="Shapleigh J.P."/>
            <person name="Frostegard A.H."/>
        </authorList>
    </citation>
    <scope>NUCLEOTIDE SEQUENCE [LARGE SCALE GENOMIC DNA]</scope>
    <source>
        <strain evidence="2 3">B4P</strain>
    </source>
</reference>
<dbReference type="Pfam" id="PF08765">
    <property type="entry name" value="Mor"/>
    <property type="match status" value="1"/>
</dbReference>
<dbReference type="AlphaFoldDB" id="N6ZZJ2"/>